<dbReference type="STRING" id="1035.BN961_03749"/>
<name>A0A090MSM1_AFIFE</name>
<dbReference type="AlphaFoldDB" id="A0A090MSM1"/>
<proteinExistence type="inferred from homology"/>
<dbReference type="EMBL" id="CCAZ020000002">
    <property type="protein sequence ID" value="CEG10311.1"/>
    <property type="molecule type" value="Genomic_DNA"/>
</dbReference>
<gene>
    <name evidence="3" type="ORF">BN961_03749</name>
</gene>
<feature type="signal peptide" evidence="2">
    <location>
        <begin position="1"/>
        <end position="22"/>
    </location>
</feature>
<dbReference type="InterPro" id="IPR010131">
    <property type="entry name" value="MdtP/NodT-like"/>
</dbReference>
<comment type="similarity">
    <text evidence="1">Belongs to the outer membrane factor (OMF) (TC 1.B.17) family.</text>
</comment>
<protein>
    <submittedName>
        <fullName evidence="3">Outer membrane efflux protein</fullName>
    </submittedName>
</protein>
<dbReference type="InterPro" id="IPR003423">
    <property type="entry name" value="OMP_efflux"/>
</dbReference>
<evidence type="ECO:0000313" key="4">
    <source>
        <dbReference type="Proteomes" id="UP000035762"/>
    </source>
</evidence>
<dbReference type="Proteomes" id="UP000035762">
    <property type="component" value="Unassembled WGS sequence"/>
</dbReference>
<comment type="caution">
    <text evidence="3">The sequence shown here is derived from an EMBL/GenBank/DDBJ whole genome shotgun (WGS) entry which is preliminary data.</text>
</comment>
<dbReference type="SUPFAM" id="SSF56954">
    <property type="entry name" value="Outer membrane efflux proteins (OEP)"/>
    <property type="match status" value="1"/>
</dbReference>
<evidence type="ECO:0000256" key="2">
    <source>
        <dbReference type="SAM" id="SignalP"/>
    </source>
</evidence>
<accession>A0A090MSM1</accession>
<evidence type="ECO:0000313" key="3">
    <source>
        <dbReference type="EMBL" id="CEG10311.1"/>
    </source>
</evidence>
<sequence length="424" mass="45655">MLKLLLIIVRISTIILVTPAFAQQAAVLSIDALANSVVASNPERRFYFQQIGLAGVERDAADRLPDPEAAFELGERRMADGLTGAPKGAGPTYGLSIMQPLDFAGRGALRRAIAEHQIALARLGLAQFDATLASRARSLGYALFAAERKAAAARDVAARMRELARVVEQRDPAGIATTLDTAILDAGAITAERNAAMADSETSTIVYELNQLRGAPLKARLRIAPPDITLPGLPSVERMAQQAGINNFEIQSLRAQLQQQGLRVDLAQAARVPNVSVGPYFNRAKSDSRETNFGIRLTTTLPLWNSQAAGLAQELSRQSQGDAALLAANRRIARQVYEQAAYYEAKRRALAGWPAGATEKFAAAATAAADSYRQGAIPIATYVEMQRQYLDALSALLDTRREAMEAMLQLRALNGGRSFDGVSR</sequence>
<dbReference type="Pfam" id="PF02321">
    <property type="entry name" value="OEP"/>
    <property type="match status" value="1"/>
</dbReference>
<keyword evidence="4" id="KW-1185">Reference proteome</keyword>
<feature type="chain" id="PRO_5001860295" evidence="2">
    <location>
        <begin position="23"/>
        <end position="424"/>
    </location>
</feature>
<reference evidence="3 4" key="1">
    <citation type="journal article" date="2014" name="Genome Announc.">
        <title>Genome Sequence of Afipia felis Strain 76713, Isolated in Hospital Water Using an Amoeba Co-Culture Procedure.</title>
        <authorList>
            <person name="Benamar S."/>
            <person name="La Scola B."/>
            <person name="Croce O."/>
        </authorList>
    </citation>
    <scope>NUCLEOTIDE SEQUENCE [LARGE SCALE GENOMIC DNA]</scope>
    <source>
        <strain evidence="3 4">76713</strain>
    </source>
</reference>
<dbReference type="Gene3D" id="1.20.1600.10">
    <property type="entry name" value="Outer membrane efflux proteins (OEP)"/>
    <property type="match status" value="1"/>
</dbReference>
<organism evidence="3 4">
    <name type="scientific">Afipia felis</name>
    <name type="common">Cat scratch disease bacillus</name>
    <dbReference type="NCBI Taxonomy" id="1035"/>
    <lineage>
        <taxon>Bacteria</taxon>
        <taxon>Pseudomonadati</taxon>
        <taxon>Pseudomonadota</taxon>
        <taxon>Alphaproteobacteria</taxon>
        <taxon>Hyphomicrobiales</taxon>
        <taxon>Nitrobacteraceae</taxon>
        <taxon>Afipia</taxon>
    </lineage>
</organism>
<dbReference type="OrthoDB" id="180990at2"/>
<dbReference type="PANTHER" id="PTHR30203">
    <property type="entry name" value="OUTER MEMBRANE CATION EFFLUX PROTEIN"/>
    <property type="match status" value="1"/>
</dbReference>
<evidence type="ECO:0000256" key="1">
    <source>
        <dbReference type="ARBA" id="ARBA00007613"/>
    </source>
</evidence>
<keyword evidence="2" id="KW-0732">Signal</keyword>
<dbReference type="GO" id="GO:0015562">
    <property type="term" value="F:efflux transmembrane transporter activity"/>
    <property type="evidence" value="ECO:0007669"/>
    <property type="project" value="InterPro"/>
</dbReference>
<dbReference type="PANTHER" id="PTHR30203:SF24">
    <property type="entry name" value="BLR4935 PROTEIN"/>
    <property type="match status" value="1"/>
</dbReference>